<evidence type="ECO:0000259" key="7">
    <source>
        <dbReference type="PROSITE" id="PS50811"/>
    </source>
</evidence>
<keyword evidence="9" id="KW-1185">Reference proteome</keyword>
<dbReference type="Pfam" id="PF03106">
    <property type="entry name" value="WRKY"/>
    <property type="match status" value="1"/>
</dbReference>
<dbReference type="PANTHER" id="PTHR31221">
    <property type="entry name" value="WRKY TRANSCRIPTION FACTOR PROTEIN 1-RELATED"/>
    <property type="match status" value="1"/>
</dbReference>
<gene>
    <name evidence="8" type="ORF">Cni_G29424</name>
</gene>
<dbReference type="GO" id="GO:0003700">
    <property type="term" value="F:DNA-binding transcription factor activity"/>
    <property type="evidence" value="ECO:0007669"/>
    <property type="project" value="InterPro"/>
</dbReference>
<dbReference type="SUPFAM" id="SSF118290">
    <property type="entry name" value="WRKY DNA-binding domain"/>
    <property type="match status" value="1"/>
</dbReference>
<keyword evidence="2" id="KW-0805">Transcription regulation</keyword>
<comment type="subcellular location">
    <subcellularLocation>
        <location evidence="1">Nucleus</location>
    </subcellularLocation>
</comment>
<dbReference type="PROSITE" id="PS50811">
    <property type="entry name" value="WRKY"/>
    <property type="match status" value="1"/>
</dbReference>
<protein>
    <submittedName>
        <fullName evidence="8">WRKY transcription factor 71 isoform X2</fullName>
    </submittedName>
</protein>
<keyword evidence="5" id="KW-0539">Nucleus</keyword>
<reference evidence="8 9" key="1">
    <citation type="submission" date="2023-10" db="EMBL/GenBank/DDBJ databases">
        <title>Chromosome-scale genome assembly provides insights into flower coloration mechanisms of Canna indica.</title>
        <authorList>
            <person name="Li C."/>
        </authorList>
    </citation>
    <scope>NUCLEOTIDE SEQUENCE [LARGE SCALE GENOMIC DNA]</scope>
    <source>
        <tissue evidence="8">Flower</tissue>
    </source>
</reference>
<evidence type="ECO:0000256" key="1">
    <source>
        <dbReference type="ARBA" id="ARBA00004123"/>
    </source>
</evidence>
<dbReference type="Proteomes" id="UP001327560">
    <property type="component" value="Chromosome 9"/>
</dbReference>
<feature type="region of interest" description="Disordered" evidence="6">
    <location>
        <begin position="95"/>
        <end position="182"/>
    </location>
</feature>
<name>A0AAQ3L541_9LILI</name>
<dbReference type="AlphaFoldDB" id="A0AAQ3L541"/>
<sequence length="331" mass="36452">MAGGQERELYNFLFHDELSPFFSQLKPAATDSAGDRHGLNQLEPPPFLSFTDVLRGGPMADYGAVARALGLSAPPPDVLGSGGTRPAKELMVDVGNAGNSLTSPGGGGVTNPATPNSSISSSSTEAAGDEDGEKWKKDQLKQEEEVEKQQAKGDEEGGEHKSKKVNPPRKKGDKRPREPRFAFVTKSEVDNLEDGYRWRKYGQKAVKNSPYPRSYYRCTTQKCSVKKRVERSYLNPTIVITTYEGKHTHQCPATGRGSTHLFPPSPALSFSQDFVMQQIMQQVNGNNMQAGSINPNLYLPPPLQQMQFQDYGLLQDMIPSFSNDDNQPRDI</sequence>
<evidence type="ECO:0000256" key="5">
    <source>
        <dbReference type="ARBA" id="ARBA00023242"/>
    </source>
</evidence>
<keyword evidence="3" id="KW-0238">DNA-binding</keyword>
<dbReference type="FunFam" id="2.20.25.80:FF:000003">
    <property type="entry name" value="WRKY transcription factor 57"/>
    <property type="match status" value="1"/>
</dbReference>
<evidence type="ECO:0000256" key="2">
    <source>
        <dbReference type="ARBA" id="ARBA00023015"/>
    </source>
</evidence>
<evidence type="ECO:0000256" key="4">
    <source>
        <dbReference type="ARBA" id="ARBA00023163"/>
    </source>
</evidence>
<proteinExistence type="predicted"/>
<feature type="domain" description="WRKY" evidence="7">
    <location>
        <begin position="187"/>
        <end position="252"/>
    </location>
</feature>
<organism evidence="8 9">
    <name type="scientific">Canna indica</name>
    <name type="common">Indian-shot</name>
    <dbReference type="NCBI Taxonomy" id="4628"/>
    <lineage>
        <taxon>Eukaryota</taxon>
        <taxon>Viridiplantae</taxon>
        <taxon>Streptophyta</taxon>
        <taxon>Embryophyta</taxon>
        <taxon>Tracheophyta</taxon>
        <taxon>Spermatophyta</taxon>
        <taxon>Magnoliopsida</taxon>
        <taxon>Liliopsida</taxon>
        <taxon>Zingiberales</taxon>
        <taxon>Cannaceae</taxon>
        <taxon>Canna</taxon>
    </lineage>
</organism>
<evidence type="ECO:0000256" key="3">
    <source>
        <dbReference type="ARBA" id="ARBA00023125"/>
    </source>
</evidence>
<dbReference type="InterPro" id="IPR044810">
    <property type="entry name" value="WRKY_plant"/>
</dbReference>
<evidence type="ECO:0000313" key="8">
    <source>
        <dbReference type="EMBL" id="WOL20619.1"/>
    </source>
</evidence>
<dbReference type="GO" id="GO:0005634">
    <property type="term" value="C:nucleus"/>
    <property type="evidence" value="ECO:0007669"/>
    <property type="project" value="UniProtKB-SubCell"/>
</dbReference>
<dbReference type="SMART" id="SM00774">
    <property type="entry name" value="WRKY"/>
    <property type="match status" value="1"/>
</dbReference>
<dbReference type="InterPro" id="IPR036576">
    <property type="entry name" value="WRKY_dom_sf"/>
</dbReference>
<dbReference type="GO" id="GO:0043565">
    <property type="term" value="F:sequence-specific DNA binding"/>
    <property type="evidence" value="ECO:0007669"/>
    <property type="project" value="InterPro"/>
</dbReference>
<dbReference type="InterPro" id="IPR003657">
    <property type="entry name" value="WRKY_dom"/>
</dbReference>
<dbReference type="Gene3D" id="2.20.25.80">
    <property type="entry name" value="WRKY domain"/>
    <property type="match status" value="1"/>
</dbReference>
<accession>A0AAQ3L541</accession>
<evidence type="ECO:0000256" key="6">
    <source>
        <dbReference type="SAM" id="MobiDB-lite"/>
    </source>
</evidence>
<feature type="compositionally biased region" description="Basic and acidic residues" evidence="6">
    <location>
        <begin position="133"/>
        <end position="160"/>
    </location>
</feature>
<feature type="compositionally biased region" description="Basic residues" evidence="6">
    <location>
        <begin position="161"/>
        <end position="174"/>
    </location>
</feature>
<evidence type="ECO:0000313" key="9">
    <source>
        <dbReference type="Proteomes" id="UP001327560"/>
    </source>
</evidence>
<dbReference type="PANTHER" id="PTHR31221:SF371">
    <property type="entry name" value="WRKY DOMAIN-CONTAINING PROTEIN"/>
    <property type="match status" value="1"/>
</dbReference>
<dbReference type="EMBL" id="CP136898">
    <property type="protein sequence ID" value="WOL20619.1"/>
    <property type="molecule type" value="Genomic_DNA"/>
</dbReference>
<keyword evidence="4" id="KW-0804">Transcription</keyword>